<proteinExistence type="inferred from homology"/>
<dbReference type="PANTHER" id="PTHR33777">
    <property type="entry name" value="UPF0045 PROTEIN ECM15"/>
    <property type="match status" value="1"/>
</dbReference>
<evidence type="ECO:0000313" key="4">
    <source>
        <dbReference type="Proteomes" id="UP000789342"/>
    </source>
</evidence>
<name>A0A9N9IVT2_9GLOM</name>
<evidence type="ECO:0000256" key="1">
    <source>
        <dbReference type="ARBA" id="ARBA00010272"/>
    </source>
</evidence>
<comment type="caution">
    <text evidence="3">The sequence shown here is derived from an EMBL/GenBank/DDBJ whole genome shotgun (WGS) entry which is preliminary data.</text>
</comment>
<dbReference type="GO" id="GO:0005829">
    <property type="term" value="C:cytosol"/>
    <property type="evidence" value="ECO:0007669"/>
    <property type="project" value="TreeGrafter"/>
</dbReference>
<accession>A0A9N9IVT2</accession>
<dbReference type="EMBL" id="CAJVPV010036296">
    <property type="protein sequence ID" value="CAG8752955.1"/>
    <property type="molecule type" value="Genomic_DNA"/>
</dbReference>
<dbReference type="AlphaFoldDB" id="A0A9N9IVT2"/>
<sequence length="88" mass="9608">SLIMTLTTGNCQVIADLCIVPIGKDVSISKYIIEVQNVLQETGLKINLHACGTNIEGEFNQVMSAIQKSINKVHELGVARIDTTIRLQ</sequence>
<feature type="non-terminal residue" evidence="3">
    <location>
        <position position="88"/>
    </location>
</feature>
<dbReference type="InterPro" id="IPR002767">
    <property type="entry name" value="Thiamine_BP"/>
</dbReference>
<dbReference type="NCBIfam" id="TIGR00106">
    <property type="entry name" value="MTH1187 family thiamine-binding protein"/>
    <property type="match status" value="1"/>
</dbReference>
<evidence type="ECO:0000313" key="3">
    <source>
        <dbReference type="EMBL" id="CAG8752955.1"/>
    </source>
</evidence>
<keyword evidence="4" id="KW-1185">Reference proteome</keyword>
<comment type="similarity">
    <text evidence="1">Belongs to the UPF0045 family.</text>
</comment>
<dbReference type="Pfam" id="PF01910">
    <property type="entry name" value="Thiamine_BP"/>
    <property type="match status" value="1"/>
</dbReference>
<dbReference type="PANTHER" id="PTHR33777:SF1">
    <property type="entry name" value="UPF0045 PROTEIN ECM15"/>
    <property type="match status" value="1"/>
</dbReference>
<dbReference type="InterPro" id="IPR051614">
    <property type="entry name" value="UPF0045_domain"/>
</dbReference>
<gene>
    <name evidence="3" type="ORF">AMORRO_LOCUS15429</name>
</gene>
<reference evidence="3" key="1">
    <citation type="submission" date="2021-06" db="EMBL/GenBank/DDBJ databases">
        <authorList>
            <person name="Kallberg Y."/>
            <person name="Tangrot J."/>
            <person name="Rosling A."/>
        </authorList>
    </citation>
    <scope>NUCLEOTIDE SEQUENCE</scope>
    <source>
        <strain evidence="3">CL551</strain>
    </source>
</reference>
<feature type="domain" description="Thiamine-binding protein" evidence="2">
    <location>
        <begin position="15"/>
        <end position="87"/>
    </location>
</feature>
<protein>
    <submittedName>
        <fullName evidence="3">2160_t:CDS:1</fullName>
    </submittedName>
</protein>
<feature type="non-terminal residue" evidence="3">
    <location>
        <position position="1"/>
    </location>
</feature>
<dbReference type="Proteomes" id="UP000789342">
    <property type="component" value="Unassembled WGS sequence"/>
</dbReference>
<dbReference type="SUPFAM" id="SSF89957">
    <property type="entry name" value="MTH1187/YkoF-like"/>
    <property type="match status" value="1"/>
</dbReference>
<dbReference type="Gene3D" id="3.30.70.930">
    <property type="match status" value="1"/>
</dbReference>
<dbReference type="InterPro" id="IPR029756">
    <property type="entry name" value="MTH1187/YkoF-like"/>
</dbReference>
<dbReference type="OrthoDB" id="5587367at2759"/>
<organism evidence="3 4">
    <name type="scientific">Acaulospora morrowiae</name>
    <dbReference type="NCBI Taxonomy" id="94023"/>
    <lineage>
        <taxon>Eukaryota</taxon>
        <taxon>Fungi</taxon>
        <taxon>Fungi incertae sedis</taxon>
        <taxon>Mucoromycota</taxon>
        <taxon>Glomeromycotina</taxon>
        <taxon>Glomeromycetes</taxon>
        <taxon>Diversisporales</taxon>
        <taxon>Acaulosporaceae</taxon>
        <taxon>Acaulospora</taxon>
    </lineage>
</organism>
<evidence type="ECO:0000259" key="2">
    <source>
        <dbReference type="Pfam" id="PF01910"/>
    </source>
</evidence>